<proteinExistence type="predicted"/>
<dbReference type="SUPFAM" id="SSF52833">
    <property type="entry name" value="Thioredoxin-like"/>
    <property type="match status" value="1"/>
</dbReference>
<dbReference type="Gene3D" id="3.40.30.10">
    <property type="entry name" value="Glutaredoxin"/>
    <property type="match status" value="1"/>
</dbReference>
<name>A0A2X2J948_SPHMU</name>
<dbReference type="InterPro" id="IPR036249">
    <property type="entry name" value="Thioredoxin-like_sf"/>
</dbReference>
<accession>A0A2X2J948</accession>
<protein>
    <submittedName>
        <fullName evidence="2">Thioredoxin</fullName>
    </submittedName>
</protein>
<dbReference type="Proteomes" id="UP000251241">
    <property type="component" value="Unassembled WGS sequence"/>
</dbReference>
<reference evidence="2 3" key="1">
    <citation type="submission" date="2018-06" db="EMBL/GenBank/DDBJ databases">
        <authorList>
            <consortium name="Pathogen Informatics"/>
            <person name="Doyle S."/>
        </authorList>
    </citation>
    <scope>NUCLEOTIDE SEQUENCE [LARGE SCALE GENOMIC DNA]</scope>
    <source>
        <strain evidence="2 3">NCTC11343</strain>
    </source>
</reference>
<gene>
    <name evidence="2" type="ORF">NCTC11343_00084</name>
</gene>
<organism evidence="2 3">
    <name type="scientific">Sphingobacterium multivorum</name>
    <dbReference type="NCBI Taxonomy" id="28454"/>
    <lineage>
        <taxon>Bacteria</taxon>
        <taxon>Pseudomonadati</taxon>
        <taxon>Bacteroidota</taxon>
        <taxon>Sphingobacteriia</taxon>
        <taxon>Sphingobacteriales</taxon>
        <taxon>Sphingobacteriaceae</taxon>
        <taxon>Sphingobacterium</taxon>
    </lineage>
</organism>
<evidence type="ECO:0000313" key="2">
    <source>
        <dbReference type="EMBL" id="SPZ83565.1"/>
    </source>
</evidence>
<dbReference type="AlphaFoldDB" id="A0A2X2J948"/>
<evidence type="ECO:0000313" key="3">
    <source>
        <dbReference type="Proteomes" id="UP000251241"/>
    </source>
</evidence>
<evidence type="ECO:0000256" key="1">
    <source>
        <dbReference type="SAM" id="MobiDB-lite"/>
    </source>
</evidence>
<sequence>MMNSQQLLAFLRGYITYIFQVRVKHYLSTDIVLITQNLRKKIRQGKTYFKGTSVLLKKRWTIGAQNLLKNADSSGSLRLLFEDRSTLRRTSVASSSGTLRVLFDCASGTSRSVLETLPKPSRRTPEHASNVSRRSLKAEPEASRRAGEVLSSSDFCLINFASASAFHAIGIEFSSGSHQATPIKTRCGLDENPMKCKNSAGIAQKMVDYSLAQETHKLDYSATLGSPLLSPCYTQGQLKDCTRPTQQKQAFQQMGDFRLTYGVESERSVLWFFKSICKALVLRANTLLGSVSLVVQRALKCFLLIADYKRVYRMILTCLFLCLVSMFSLSAQTPRKDSGADGLSEVKGLKVGDLVGDDFYSHMHKSVDWSSKAVSQTNLSLHRDKLIILDFWAPWCSPCLGSLKKLDSLKKTWDANKVVIIPVTTNGLKDITRTLNYF</sequence>
<dbReference type="EMBL" id="UAUU01000002">
    <property type="protein sequence ID" value="SPZ83565.1"/>
    <property type="molecule type" value="Genomic_DNA"/>
</dbReference>
<feature type="region of interest" description="Disordered" evidence="1">
    <location>
        <begin position="115"/>
        <end position="142"/>
    </location>
</feature>